<organism evidence="2 3">
    <name type="scientific">Actinomadura gamaensis</name>
    <dbReference type="NCBI Taxonomy" id="1763541"/>
    <lineage>
        <taxon>Bacteria</taxon>
        <taxon>Bacillati</taxon>
        <taxon>Actinomycetota</taxon>
        <taxon>Actinomycetes</taxon>
        <taxon>Streptosporangiales</taxon>
        <taxon>Thermomonosporaceae</taxon>
        <taxon>Actinomadura</taxon>
    </lineage>
</organism>
<evidence type="ECO:0008006" key="4">
    <source>
        <dbReference type="Google" id="ProtNLM"/>
    </source>
</evidence>
<feature type="transmembrane region" description="Helical" evidence="1">
    <location>
        <begin position="45"/>
        <end position="66"/>
    </location>
</feature>
<keyword evidence="1" id="KW-0472">Membrane</keyword>
<gene>
    <name evidence="2" type="ORF">ACFPCY_04815</name>
</gene>
<comment type="caution">
    <text evidence="2">The sequence shown here is derived from an EMBL/GenBank/DDBJ whole genome shotgun (WGS) entry which is preliminary data.</text>
</comment>
<evidence type="ECO:0000313" key="2">
    <source>
        <dbReference type="EMBL" id="MFC4906629.1"/>
    </source>
</evidence>
<feature type="transmembrane region" description="Helical" evidence="1">
    <location>
        <begin position="221"/>
        <end position="241"/>
    </location>
</feature>
<reference evidence="3" key="1">
    <citation type="journal article" date="2019" name="Int. J. Syst. Evol. Microbiol.">
        <title>The Global Catalogue of Microorganisms (GCM) 10K type strain sequencing project: providing services to taxonomists for standard genome sequencing and annotation.</title>
        <authorList>
            <consortium name="The Broad Institute Genomics Platform"/>
            <consortium name="The Broad Institute Genome Sequencing Center for Infectious Disease"/>
            <person name="Wu L."/>
            <person name="Ma J."/>
        </authorList>
    </citation>
    <scope>NUCLEOTIDE SEQUENCE [LARGE SCALE GENOMIC DNA]</scope>
    <source>
        <strain evidence="3">KLKA75</strain>
    </source>
</reference>
<evidence type="ECO:0000256" key="1">
    <source>
        <dbReference type="SAM" id="Phobius"/>
    </source>
</evidence>
<evidence type="ECO:0000313" key="3">
    <source>
        <dbReference type="Proteomes" id="UP001595872"/>
    </source>
</evidence>
<feature type="transmembrane region" description="Helical" evidence="1">
    <location>
        <begin position="281"/>
        <end position="306"/>
    </location>
</feature>
<keyword evidence="1" id="KW-1133">Transmembrane helix</keyword>
<dbReference type="RefSeq" id="WP_378252313.1">
    <property type="nucleotide sequence ID" value="NZ_JBHSIT010000001.1"/>
</dbReference>
<accession>A0ABV9TSN6</accession>
<feature type="transmembrane region" description="Helical" evidence="1">
    <location>
        <begin position="125"/>
        <end position="146"/>
    </location>
</feature>
<feature type="transmembrane region" description="Helical" evidence="1">
    <location>
        <begin position="192"/>
        <end position="209"/>
    </location>
</feature>
<keyword evidence="3" id="KW-1185">Reference proteome</keyword>
<proteinExistence type="predicted"/>
<feature type="transmembrane region" description="Helical" evidence="1">
    <location>
        <begin position="153"/>
        <end position="172"/>
    </location>
</feature>
<dbReference type="EMBL" id="JBHSIT010000001">
    <property type="protein sequence ID" value="MFC4906629.1"/>
    <property type="molecule type" value="Genomic_DNA"/>
</dbReference>
<keyword evidence="1" id="KW-0812">Transmembrane</keyword>
<feature type="transmembrane region" description="Helical" evidence="1">
    <location>
        <begin position="73"/>
        <end position="95"/>
    </location>
</feature>
<name>A0ABV9TSN6_9ACTN</name>
<protein>
    <recommendedName>
        <fullName evidence="4">Exosortase/archaeosortase family protein</fullName>
    </recommendedName>
</protein>
<dbReference type="Proteomes" id="UP001595872">
    <property type="component" value="Unassembled WGS sequence"/>
</dbReference>
<sequence>MPAPRLLLIVPATLATTLAAAGTGLTLHRVLPTNRFDWELTNDLRAVTVPFVLTAVFAAALLAAWTRRTTTSVLLSLTPAVTHIVRLVTSLSFPWSHFAVRYLYRYPLGGSDMVASDGGVTWAEATTMAAIGAGVVAAMAGVLASATRNRPRLLLVGLPVMVGLAAVANDIAQSLVPEKYLGVGWWGLPQHLSGTLIVLALGSALLLLARAPRVRRIRRGGAPVAALVQGAGAILLLFPLAQELWRIRPLFVRRLLGEHITQGIGIAEGFTPPRWEGIADALSSLAATTLQLTIVLAAVTAVTCVWPERREDGR</sequence>